<dbReference type="InterPro" id="IPR029787">
    <property type="entry name" value="Nucleotide_cyclase"/>
</dbReference>
<feature type="transmembrane region" description="Helical" evidence="1">
    <location>
        <begin position="12"/>
        <end position="28"/>
    </location>
</feature>
<dbReference type="InterPro" id="IPR000160">
    <property type="entry name" value="GGDEF_dom"/>
</dbReference>
<dbReference type="PANTHER" id="PTHR44757">
    <property type="entry name" value="DIGUANYLATE CYCLASE DGCP"/>
    <property type="match status" value="1"/>
</dbReference>
<feature type="transmembrane region" description="Helical" evidence="1">
    <location>
        <begin position="156"/>
        <end position="179"/>
    </location>
</feature>
<dbReference type="InterPro" id="IPR035919">
    <property type="entry name" value="EAL_sf"/>
</dbReference>
<sequence length="741" mass="79106">MQQVRVGRAWSIWMGLGTLACLGYPLLASAGAKAVLSCLIGLASVLVMVVGVRRNRLADPRPWYVFVASQVLTVLGDVTYVIQGRILGEHPFPAWSDAFYLAGFPFLIAALYALARGRRRRELSGLVDTAIIAAGLGLVYWIFVIGPILGDPATPLLTRLATVGYPTASVLLIAVVARLVTRSGRPTPSDWLLIAGSVLTLAANVINTLLPDVRVVAGDYVYTGFLFAYVFWAGAALHPSVRVERREPGTERFGRVRLAVLTCSTLVVPAMLFLQGTRPGRPVSWLAIGIGAVVLFVLVLVRMDGFVSQVQAQAGRLEILAMHDELTGLANRRRFEQRVREALETGSPQVAMLDLTGFKAVNDRYGHTVGDRLLSAVAARLSAGLRQGDLAARMGGDEFAILVPDATQAEGDAMVARICAALGVPFQAGGHELLVGASVGVAGADGTRDAVELLRRADVAMYAAKAGGDSRRRYAPELDDEAGEAARLGAAMRIALDTGQFRLVYQPIVSLPDGRRVSVEALIRWEHPERGFVSPADFIPVAEQNGLIVELGAWVLRTACAQAVVWRATLGDRAPERMGVNVSARQLAEPGFPELVAAVLARTGLEPQRLTLEITETAVFGGGRAVQAVKDLRELGVRIALDDFGTGHSSLGLLQTVPVDVLKVDKSFVDDITLAGREAVIATALIQVSHGLGLTAVAEGVETAEQATELHRLGYRLAQGYHFGRPVAEPDFLASPTTVAV</sequence>
<feature type="transmembrane region" description="Helical" evidence="1">
    <location>
        <begin position="63"/>
        <end position="82"/>
    </location>
</feature>
<keyword evidence="1" id="KW-0812">Transmembrane</keyword>
<evidence type="ECO:0000313" key="5">
    <source>
        <dbReference type="Proteomes" id="UP000578112"/>
    </source>
</evidence>
<dbReference type="Pfam" id="PF00563">
    <property type="entry name" value="EAL"/>
    <property type="match status" value="1"/>
</dbReference>
<organism evidence="4 5">
    <name type="scientific">Actinoplanes digitatis</name>
    <dbReference type="NCBI Taxonomy" id="1868"/>
    <lineage>
        <taxon>Bacteria</taxon>
        <taxon>Bacillati</taxon>
        <taxon>Actinomycetota</taxon>
        <taxon>Actinomycetes</taxon>
        <taxon>Micromonosporales</taxon>
        <taxon>Micromonosporaceae</taxon>
        <taxon>Actinoplanes</taxon>
    </lineage>
</organism>
<comment type="caution">
    <text evidence="4">The sequence shown here is derived from an EMBL/GenBank/DDBJ whole genome shotgun (WGS) entry which is preliminary data.</text>
</comment>
<dbReference type="Proteomes" id="UP000578112">
    <property type="component" value="Unassembled WGS sequence"/>
</dbReference>
<dbReference type="Pfam" id="PF00990">
    <property type="entry name" value="GGDEF"/>
    <property type="match status" value="1"/>
</dbReference>
<keyword evidence="1" id="KW-1133">Transmembrane helix</keyword>
<evidence type="ECO:0000256" key="1">
    <source>
        <dbReference type="SAM" id="Phobius"/>
    </source>
</evidence>
<dbReference type="PROSITE" id="PS50887">
    <property type="entry name" value="GGDEF"/>
    <property type="match status" value="1"/>
</dbReference>
<dbReference type="InterPro" id="IPR052155">
    <property type="entry name" value="Biofilm_reg_signaling"/>
</dbReference>
<dbReference type="Gene3D" id="3.30.70.270">
    <property type="match status" value="1"/>
</dbReference>
<keyword evidence="5" id="KW-1185">Reference proteome</keyword>
<evidence type="ECO:0000259" key="2">
    <source>
        <dbReference type="PROSITE" id="PS50883"/>
    </source>
</evidence>
<name>A0A7W7HZH8_9ACTN</name>
<gene>
    <name evidence="4" type="ORF">BJ971_004185</name>
</gene>
<keyword evidence="1" id="KW-0472">Membrane</keyword>
<feature type="transmembrane region" description="Helical" evidence="1">
    <location>
        <begin position="34"/>
        <end position="51"/>
    </location>
</feature>
<dbReference type="InterPro" id="IPR001633">
    <property type="entry name" value="EAL_dom"/>
</dbReference>
<dbReference type="SUPFAM" id="SSF55073">
    <property type="entry name" value="Nucleotide cyclase"/>
    <property type="match status" value="1"/>
</dbReference>
<accession>A0A7W7HZH8</accession>
<dbReference type="SMART" id="SM00267">
    <property type="entry name" value="GGDEF"/>
    <property type="match status" value="1"/>
</dbReference>
<dbReference type="CDD" id="cd01948">
    <property type="entry name" value="EAL"/>
    <property type="match status" value="1"/>
</dbReference>
<dbReference type="PROSITE" id="PS50883">
    <property type="entry name" value="EAL"/>
    <property type="match status" value="1"/>
</dbReference>
<feature type="transmembrane region" description="Helical" evidence="1">
    <location>
        <begin position="191"/>
        <end position="210"/>
    </location>
</feature>
<feature type="domain" description="GGDEF" evidence="3">
    <location>
        <begin position="346"/>
        <end position="477"/>
    </location>
</feature>
<dbReference type="SUPFAM" id="SSF141868">
    <property type="entry name" value="EAL domain-like"/>
    <property type="match status" value="1"/>
</dbReference>
<feature type="transmembrane region" description="Helical" evidence="1">
    <location>
        <begin position="216"/>
        <end position="237"/>
    </location>
</feature>
<proteinExistence type="predicted"/>
<feature type="domain" description="EAL" evidence="2">
    <location>
        <begin position="485"/>
        <end position="740"/>
    </location>
</feature>
<dbReference type="RefSeq" id="WP_307837371.1">
    <property type="nucleotide sequence ID" value="NZ_BOMK01000020.1"/>
</dbReference>
<dbReference type="CDD" id="cd01949">
    <property type="entry name" value="GGDEF"/>
    <property type="match status" value="1"/>
</dbReference>
<evidence type="ECO:0000313" key="4">
    <source>
        <dbReference type="EMBL" id="MBB4763629.1"/>
    </source>
</evidence>
<dbReference type="NCBIfam" id="TIGR00254">
    <property type="entry name" value="GGDEF"/>
    <property type="match status" value="1"/>
</dbReference>
<dbReference type="EMBL" id="JACHNH010000001">
    <property type="protein sequence ID" value="MBB4763629.1"/>
    <property type="molecule type" value="Genomic_DNA"/>
</dbReference>
<feature type="transmembrane region" description="Helical" evidence="1">
    <location>
        <begin position="94"/>
        <end position="114"/>
    </location>
</feature>
<dbReference type="Gene3D" id="3.20.20.450">
    <property type="entry name" value="EAL domain"/>
    <property type="match status" value="1"/>
</dbReference>
<reference evidence="4 5" key="1">
    <citation type="submission" date="2020-08" db="EMBL/GenBank/DDBJ databases">
        <title>Sequencing the genomes of 1000 actinobacteria strains.</title>
        <authorList>
            <person name="Klenk H.-P."/>
        </authorList>
    </citation>
    <scope>NUCLEOTIDE SEQUENCE [LARGE SCALE GENOMIC DNA]</scope>
    <source>
        <strain evidence="4 5">DSM 43149</strain>
    </source>
</reference>
<feature type="transmembrane region" description="Helical" evidence="1">
    <location>
        <begin position="283"/>
        <end position="301"/>
    </location>
</feature>
<feature type="transmembrane region" description="Helical" evidence="1">
    <location>
        <begin position="126"/>
        <end position="150"/>
    </location>
</feature>
<feature type="transmembrane region" description="Helical" evidence="1">
    <location>
        <begin position="258"/>
        <end position="277"/>
    </location>
</feature>
<dbReference type="InterPro" id="IPR043128">
    <property type="entry name" value="Rev_trsase/Diguanyl_cyclase"/>
</dbReference>
<dbReference type="PANTHER" id="PTHR44757:SF2">
    <property type="entry name" value="BIOFILM ARCHITECTURE MAINTENANCE PROTEIN MBAA"/>
    <property type="match status" value="1"/>
</dbReference>
<evidence type="ECO:0000259" key="3">
    <source>
        <dbReference type="PROSITE" id="PS50887"/>
    </source>
</evidence>
<dbReference type="SMART" id="SM00052">
    <property type="entry name" value="EAL"/>
    <property type="match status" value="1"/>
</dbReference>
<dbReference type="AlphaFoldDB" id="A0A7W7HZH8"/>
<protein>
    <submittedName>
        <fullName evidence="4">Diguanylate cyclase (GGDEF)-like protein</fullName>
    </submittedName>
</protein>
<dbReference type="PROSITE" id="PS51257">
    <property type="entry name" value="PROKAR_LIPOPROTEIN"/>
    <property type="match status" value="1"/>
</dbReference>